<accession>A0ABY7G2J6</accession>
<keyword evidence="12" id="KW-1185">Reference proteome</keyword>
<keyword evidence="5" id="KW-0472">Membrane</keyword>
<dbReference type="SUPFAM" id="SSF57586">
    <property type="entry name" value="TNF receptor-like"/>
    <property type="match status" value="2"/>
</dbReference>
<feature type="disulfide bond" evidence="9">
    <location>
        <begin position="74"/>
        <end position="89"/>
    </location>
</feature>
<dbReference type="EMBL" id="CP111026">
    <property type="protein sequence ID" value="WAR27231.1"/>
    <property type="molecule type" value="Genomic_DNA"/>
</dbReference>
<dbReference type="Proteomes" id="UP001164746">
    <property type="component" value="Chromosome 15"/>
</dbReference>
<dbReference type="InterPro" id="IPR047526">
    <property type="entry name" value="TNR19/27/EDAR"/>
</dbReference>
<evidence type="ECO:0000256" key="5">
    <source>
        <dbReference type="ARBA" id="ARBA00023136"/>
    </source>
</evidence>
<keyword evidence="2" id="KW-0812">Transmembrane</keyword>
<dbReference type="PROSITE" id="PS00652">
    <property type="entry name" value="TNFR_NGFR_1"/>
    <property type="match status" value="3"/>
</dbReference>
<gene>
    <name evidence="11" type="ORF">MAR_012935</name>
</gene>
<dbReference type="Pfam" id="PF00020">
    <property type="entry name" value="TNFR_c6"/>
    <property type="match status" value="3"/>
</dbReference>
<dbReference type="InterPro" id="IPR001368">
    <property type="entry name" value="TNFR/NGFR_Cys_rich_reg"/>
</dbReference>
<dbReference type="PROSITE" id="PS50050">
    <property type="entry name" value="TNFR_NGFR_2"/>
    <property type="match status" value="3"/>
</dbReference>
<dbReference type="PANTHER" id="PTHR12120">
    <property type="entry name" value="TNFR-CYS DOMAIN-CONTAINING PROTEIN"/>
    <property type="match status" value="1"/>
</dbReference>
<feature type="disulfide bond" evidence="9">
    <location>
        <begin position="135"/>
        <end position="153"/>
    </location>
</feature>
<evidence type="ECO:0000256" key="2">
    <source>
        <dbReference type="ARBA" id="ARBA00022692"/>
    </source>
</evidence>
<feature type="domain" description="TNFR-Cys" evidence="10">
    <location>
        <begin position="155"/>
        <end position="195"/>
    </location>
</feature>
<feature type="disulfide bond" evidence="9">
    <location>
        <begin position="92"/>
        <end position="105"/>
    </location>
</feature>
<organism evidence="11 12">
    <name type="scientific">Mya arenaria</name>
    <name type="common">Soft-shell clam</name>
    <dbReference type="NCBI Taxonomy" id="6604"/>
    <lineage>
        <taxon>Eukaryota</taxon>
        <taxon>Metazoa</taxon>
        <taxon>Spiralia</taxon>
        <taxon>Lophotrochozoa</taxon>
        <taxon>Mollusca</taxon>
        <taxon>Bivalvia</taxon>
        <taxon>Autobranchia</taxon>
        <taxon>Heteroconchia</taxon>
        <taxon>Euheterodonta</taxon>
        <taxon>Imparidentia</taxon>
        <taxon>Neoheterodontei</taxon>
        <taxon>Myida</taxon>
        <taxon>Myoidea</taxon>
        <taxon>Myidae</taxon>
        <taxon>Mya</taxon>
    </lineage>
</organism>
<dbReference type="Gene3D" id="2.10.50.10">
    <property type="entry name" value="Tumor Necrosis Factor Receptor, subunit A, domain 2"/>
    <property type="match status" value="2"/>
</dbReference>
<evidence type="ECO:0000256" key="8">
    <source>
        <dbReference type="ARBA" id="ARBA00023180"/>
    </source>
</evidence>
<comment type="subcellular location">
    <subcellularLocation>
        <location evidence="1">Membrane</location>
        <topology evidence="1">Single-pass membrane protein</topology>
    </subcellularLocation>
</comment>
<name>A0ABY7G2J6_MYAAR</name>
<evidence type="ECO:0000313" key="11">
    <source>
        <dbReference type="EMBL" id="WAR27231.1"/>
    </source>
</evidence>
<sequence length="251" mass="28333">MHLNIGFCVQILLLILSLLILILAQRDYNRILKALNTFKYQFLNSTSLIILHFNFGVEGLQPSYHLRKTPAGDCPVGYFIKNIEQREGCLPCELCPRGFQVNKWCNGTKNTECEPCPIGTFNDATGGACQPCSTCKVGEFIRRKCLPEKDTKCRRCPKGKYSVNGQGFACRPCTGCLESNREEMFPCKSEHDRVCGQCKLGHFSELGGRCLPCSYCGYTSKQKFVPDCAKQKGLEYPNLCWPDPRIRLPYT</sequence>
<comment type="caution">
    <text evidence="9">Lacks conserved residue(s) required for the propagation of feature annotation.</text>
</comment>
<evidence type="ECO:0000256" key="4">
    <source>
        <dbReference type="ARBA" id="ARBA00022989"/>
    </source>
</evidence>
<proteinExistence type="predicted"/>
<feature type="domain" description="TNFR-Cys" evidence="10">
    <location>
        <begin position="115"/>
        <end position="153"/>
    </location>
</feature>
<evidence type="ECO:0000256" key="1">
    <source>
        <dbReference type="ARBA" id="ARBA00004167"/>
    </source>
</evidence>
<keyword evidence="4" id="KW-1133">Transmembrane helix</keyword>
<feature type="repeat" description="TNFR-Cys" evidence="9">
    <location>
        <begin position="73"/>
        <end position="113"/>
    </location>
</feature>
<protein>
    <submittedName>
        <fullName evidence="11">TNR21-like protein</fullName>
    </submittedName>
</protein>
<feature type="disulfide bond" evidence="9">
    <location>
        <begin position="132"/>
        <end position="145"/>
    </location>
</feature>
<evidence type="ECO:0000256" key="9">
    <source>
        <dbReference type="PROSITE-ProRule" id="PRU00206"/>
    </source>
</evidence>
<keyword evidence="6 9" id="KW-1015">Disulfide bond</keyword>
<keyword evidence="7" id="KW-0675">Receptor</keyword>
<evidence type="ECO:0000256" key="7">
    <source>
        <dbReference type="ARBA" id="ARBA00023170"/>
    </source>
</evidence>
<keyword evidence="8" id="KW-0325">Glycoprotein</keyword>
<evidence type="ECO:0000313" key="12">
    <source>
        <dbReference type="Proteomes" id="UP001164746"/>
    </source>
</evidence>
<evidence type="ECO:0000256" key="3">
    <source>
        <dbReference type="ARBA" id="ARBA00022737"/>
    </source>
</evidence>
<feature type="domain" description="TNFR-Cys" evidence="10">
    <location>
        <begin position="73"/>
        <end position="113"/>
    </location>
</feature>
<dbReference type="PANTHER" id="PTHR12120:SF10">
    <property type="entry name" value="TNFR-CYS DOMAIN-CONTAINING PROTEIN"/>
    <property type="match status" value="1"/>
</dbReference>
<feature type="non-terminal residue" evidence="11">
    <location>
        <position position="251"/>
    </location>
</feature>
<keyword evidence="3" id="KW-0677">Repeat</keyword>
<evidence type="ECO:0000256" key="6">
    <source>
        <dbReference type="ARBA" id="ARBA00023157"/>
    </source>
</evidence>
<reference evidence="11" key="1">
    <citation type="submission" date="2022-11" db="EMBL/GenBank/DDBJ databases">
        <title>Centuries of genome instability and evolution in soft-shell clam transmissible cancer (bioRxiv).</title>
        <authorList>
            <person name="Hart S.F.M."/>
            <person name="Yonemitsu M.A."/>
            <person name="Giersch R.M."/>
            <person name="Beal B.F."/>
            <person name="Arriagada G."/>
            <person name="Davis B.W."/>
            <person name="Ostrander E.A."/>
            <person name="Goff S.P."/>
            <person name="Metzger M.J."/>
        </authorList>
    </citation>
    <scope>NUCLEOTIDE SEQUENCE</scope>
    <source>
        <strain evidence="11">MELC-2E11</strain>
        <tissue evidence="11">Siphon/mantle</tissue>
    </source>
</reference>
<feature type="repeat" description="TNFR-Cys" evidence="9">
    <location>
        <begin position="115"/>
        <end position="153"/>
    </location>
</feature>
<feature type="repeat" description="TNFR-Cys" evidence="9">
    <location>
        <begin position="155"/>
        <end position="195"/>
    </location>
</feature>
<evidence type="ECO:0000259" key="10">
    <source>
        <dbReference type="PROSITE" id="PS50050"/>
    </source>
</evidence>
<dbReference type="SMART" id="SM00208">
    <property type="entry name" value="TNFR"/>
    <property type="match status" value="4"/>
</dbReference>
<feature type="disulfide bond" evidence="9">
    <location>
        <begin position="95"/>
        <end position="113"/>
    </location>
</feature>